<comment type="caution">
    <text evidence="27">The sequence shown here is derived from an EMBL/GenBank/DDBJ whole genome shotgun (WGS) entry which is preliminary data.</text>
</comment>
<keyword evidence="4" id="KW-0479">Metal-binding</keyword>
<evidence type="ECO:0000256" key="2">
    <source>
        <dbReference type="ARBA" id="ARBA00006247"/>
    </source>
</evidence>
<organism evidence="27 28">
    <name type="scientific">Stichopus japonicus</name>
    <name type="common">Sea cucumber</name>
    <dbReference type="NCBI Taxonomy" id="307972"/>
    <lineage>
        <taxon>Eukaryota</taxon>
        <taxon>Metazoa</taxon>
        <taxon>Echinodermata</taxon>
        <taxon>Eleutherozoa</taxon>
        <taxon>Echinozoa</taxon>
        <taxon>Holothuroidea</taxon>
        <taxon>Aspidochirotacea</taxon>
        <taxon>Aspidochirotida</taxon>
        <taxon>Stichopodidae</taxon>
        <taxon>Apostichopus</taxon>
    </lineage>
</organism>
<comment type="catalytic activity">
    <reaction evidence="20">
        <text>N-(9Z-octadecenoyl)-L-tryptophan + H2O = L-tryptophan + (9Z)-octadecenoate</text>
        <dbReference type="Rhea" id="RHEA:64176"/>
        <dbReference type="ChEBI" id="CHEBI:15377"/>
        <dbReference type="ChEBI" id="CHEBI:30823"/>
        <dbReference type="ChEBI" id="CHEBI:57912"/>
        <dbReference type="ChEBI" id="CHEBI:149733"/>
    </reaction>
    <physiologicalReaction direction="left-to-right" evidence="20">
        <dbReference type="Rhea" id="RHEA:64177"/>
    </physiologicalReaction>
</comment>
<keyword evidence="3" id="KW-0645">Protease</keyword>
<comment type="catalytic activity">
    <reaction evidence="17">
        <text>an N-acyl-L-amino acid + H2O = an L-alpha-amino acid + a carboxylate</text>
        <dbReference type="Rhea" id="RHEA:15565"/>
        <dbReference type="ChEBI" id="CHEBI:15377"/>
        <dbReference type="ChEBI" id="CHEBI:29067"/>
        <dbReference type="ChEBI" id="CHEBI:59869"/>
        <dbReference type="ChEBI" id="CHEBI:59874"/>
        <dbReference type="EC" id="3.5.1.14"/>
    </reaction>
    <physiologicalReaction direction="left-to-right" evidence="17">
        <dbReference type="Rhea" id="RHEA:15566"/>
    </physiologicalReaction>
    <physiologicalReaction direction="right-to-left" evidence="17">
        <dbReference type="Rhea" id="RHEA:15567"/>
    </physiologicalReaction>
</comment>
<proteinExistence type="inferred from homology"/>
<dbReference type="GO" id="GO:0006520">
    <property type="term" value="P:amino acid metabolic process"/>
    <property type="evidence" value="ECO:0007669"/>
    <property type="project" value="TreeGrafter"/>
</dbReference>
<comment type="catalytic activity">
    <reaction evidence="19">
        <text>N-(9Z-octadecenoyl)-L-glutamine + H2O = L-glutamine + (9Z)-octadecenoate</text>
        <dbReference type="Rhea" id="RHEA:51356"/>
        <dbReference type="ChEBI" id="CHEBI:15377"/>
        <dbReference type="ChEBI" id="CHEBI:30823"/>
        <dbReference type="ChEBI" id="CHEBI:58359"/>
        <dbReference type="ChEBI" id="CHEBI:134033"/>
    </reaction>
    <physiologicalReaction direction="left-to-right" evidence="19">
        <dbReference type="Rhea" id="RHEA:51357"/>
    </physiologicalReaction>
</comment>
<dbReference type="GO" id="GO:0004046">
    <property type="term" value="F:aminoacylase activity"/>
    <property type="evidence" value="ECO:0007669"/>
    <property type="project" value="UniProtKB-EC"/>
</dbReference>
<keyword evidence="6" id="KW-0862">Zinc</keyword>
<evidence type="ECO:0000256" key="7">
    <source>
        <dbReference type="ARBA" id="ARBA00046147"/>
    </source>
</evidence>
<evidence type="ECO:0000256" key="5">
    <source>
        <dbReference type="ARBA" id="ARBA00022801"/>
    </source>
</evidence>
<evidence type="ECO:0000256" key="12">
    <source>
        <dbReference type="ARBA" id="ARBA00047874"/>
    </source>
</evidence>
<dbReference type="GO" id="GO:0046872">
    <property type="term" value="F:metal ion binding"/>
    <property type="evidence" value="ECO:0007669"/>
    <property type="project" value="UniProtKB-KW"/>
</dbReference>
<evidence type="ECO:0000256" key="15">
    <source>
        <dbReference type="ARBA" id="ARBA00048380"/>
    </source>
</evidence>
<comment type="catalytic activity">
    <reaction evidence="25">
        <text>N-(9Z-octadecenoyl)-L-lysine + H2O = L-lysine + (9Z)-octadecenoate</text>
        <dbReference type="Rhea" id="RHEA:64192"/>
        <dbReference type="ChEBI" id="CHEBI:15377"/>
        <dbReference type="ChEBI" id="CHEBI:30823"/>
        <dbReference type="ChEBI" id="CHEBI:32551"/>
        <dbReference type="ChEBI" id="CHEBI:149731"/>
    </reaction>
    <physiologicalReaction direction="left-to-right" evidence="25">
        <dbReference type="Rhea" id="RHEA:64193"/>
    </physiologicalReaction>
</comment>
<accession>A0A2G8L0P0</accession>
<evidence type="ECO:0000313" key="27">
    <source>
        <dbReference type="EMBL" id="PIK53834.1"/>
    </source>
</evidence>
<dbReference type="Proteomes" id="UP000230750">
    <property type="component" value="Unassembled WGS sequence"/>
</dbReference>
<comment type="catalytic activity">
    <reaction evidence="11">
        <text>N-(9Z-octadecenoyl)-L-tyrosine + H2O = L-tyrosine + (9Z)-octadecenoate</text>
        <dbReference type="Rhea" id="RHEA:64184"/>
        <dbReference type="ChEBI" id="CHEBI:15377"/>
        <dbReference type="ChEBI" id="CHEBI:30823"/>
        <dbReference type="ChEBI" id="CHEBI:58315"/>
        <dbReference type="ChEBI" id="CHEBI:149734"/>
    </reaction>
    <physiologicalReaction direction="left-to-right" evidence="11">
        <dbReference type="Rhea" id="RHEA:64185"/>
    </physiologicalReaction>
</comment>
<evidence type="ECO:0000256" key="20">
    <source>
        <dbReference type="ARBA" id="ARBA00048822"/>
    </source>
</evidence>
<feature type="transmembrane region" description="Helical" evidence="26">
    <location>
        <begin position="23"/>
        <end position="44"/>
    </location>
</feature>
<comment type="similarity">
    <text evidence="2">Belongs to the peptidase M20A family.</text>
</comment>
<keyword evidence="26" id="KW-0812">Transmembrane</keyword>
<comment type="catalytic activity">
    <reaction evidence="8">
        <text>(9Z)-octadecenoate + glycine = N-(9Z-octadecenoyl)glycine + H2O</text>
        <dbReference type="Rhea" id="RHEA:51316"/>
        <dbReference type="ChEBI" id="CHEBI:15377"/>
        <dbReference type="ChEBI" id="CHEBI:30823"/>
        <dbReference type="ChEBI" id="CHEBI:57305"/>
        <dbReference type="ChEBI" id="CHEBI:133992"/>
    </reaction>
    <physiologicalReaction direction="right-to-left" evidence="8">
        <dbReference type="Rhea" id="RHEA:51318"/>
    </physiologicalReaction>
</comment>
<dbReference type="Gene3D" id="3.30.70.360">
    <property type="match status" value="1"/>
</dbReference>
<keyword evidence="27" id="KW-0121">Carboxypeptidase</keyword>
<gene>
    <name evidence="27" type="ORF">BSL78_09271</name>
</gene>
<evidence type="ECO:0000256" key="8">
    <source>
        <dbReference type="ARBA" id="ARBA00047450"/>
    </source>
</evidence>
<sequence>MPFKDPCFTIHADRFLMCRMTGIFSYLSKVFFVGLIVLVTLMLIRTLTYPSQQPNVGQCSPSDADFIKLTDAMISNFQEILQIKTIAWSSSNIMLAEIKQVHHLLEKSYPHIHSSKFIKREVVNTYSLLYTVQGSDPSLKPYLLMGHMDVVPVDDQIWEVPPFEGRIKDGYLYGRVGYHGGLEFRLKSGNPPHRSFFIGLGHDEEVSGHQGAEAISKVLAARTEDLQFLLDEGMTVLKGVLDWVEPAVALIGVAEKGAVTLNVSVEDIPSGHSSMPGKESNIGVLAKALSRIEQNQHPVMFGRGPEKALLEALAPEAAFPLKFVLTNLWFFSPLVTWFLSQKPSTNAAIRTTSSVTMVGGGTKINVLPPAAWGVINHRIHPAQSIQTVSIFK</sequence>
<comment type="catalytic activity">
    <reaction evidence="12">
        <text>(5Z,8Z,11Z,14Z)-eicosatetraenoate + L-phenylalanine = N-(5Z,8Z,11Z,14Z-eicosatetraenoyl)-L-phenylalanine + H2O</text>
        <dbReference type="Rhea" id="RHEA:51312"/>
        <dbReference type="ChEBI" id="CHEBI:15377"/>
        <dbReference type="ChEBI" id="CHEBI:32395"/>
        <dbReference type="ChEBI" id="CHEBI:58095"/>
        <dbReference type="ChEBI" id="CHEBI:134022"/>
    </reaction>
    <physiologicalReaction direction="left-to-right" evidence="12">
        <dbReference type="Rhea" id="RHEA:51313"/>
    </physiologicalReaction>
    <physiologicalReaction direction="right-to-left" evidence="12">
        <dbReference type="Rhea" id="RHEA:51314"/>
    </physiologicalReaction>
</comment>
<comment type="pathway">
    <text evidence="1">Lipid metabolism; fatty acid metabolism.</text>
</comment>
<evidence type="ECO:0000256" key="17">
    <source>
        <dbReference type="ARBA" id="ARBA00048579"/>
    </source>
</evidence>
<dbReference type="InterPro" id="IPR002933">
    <property type="entry name" value="Peptidase_M20"/>
</dbReference>
<dbReference type="GO" id="GO:0006508">
    <property type="term" value="P:proteolysis"/>
    <property type="evidence" value="ECO:0007669"/>
    <property type="project" value="UniProtKB-KW"/>
</dbReference>
<dbReference type="PANTHER" id="PTHR45962:SF1">
    <property type="entry name" value="N-FATTY-ACYL-AMINO ACID SYNTHASE_HYDROLASE PM20D1"/>
    <property type="match status" value="1"/>
</dbReference>
<comment type="function">
    <text evidence="7">Secreted enzyme that regulates the endogenous N-fatty acyl amino acid (NAAs) tissue and circulating levels by functioning as a bidirectional NAA synthase/hydrolase. It condenses free fatty acids and free amino acids to generate NAAs and bidirectionally catalyzes the reverse hydrolysis reaction. Some of these NAAs stimulate oxidative metabolism via mitochondrial uncoupling, increasing energy expenditure in a UPC1-independent manner. Thereby, this secreted protein may indirectly regulate whole body energy expenditure. PM20D1 circulates in tight association with both low- and high-density (LDL and HDL,respectively) lipoprotein particles.</text>
</comment>
<reference evidence="27 28" key="1">
    <citation type="journal article" date="2017" name="PLoS Biol.">
        <title>The sea cucumber genome provides insights into morphological evolution and visceral regeneration.</title>
        <authorList>
            <person name="Zhang X."/>
            <person name="Sun L."/>
            <person name="Yuan J."/>
            <person name="Sun Y."/>
            <person name="Gao Y."/>
            <person name="Zhang L."/>
            <person name="Li S."/>
            <person name="Dai H."/>
            <person name="Hamel J.F."/>
            <person name="Liu C."/>
            <person name="Yu Y."/>
            <person name="Liu S."/>
            <person name="Lin W."/>
            <person name="Guo K."/>
            <person name="Jin S."/>
            <person name="Xu P."/>
            <person name="Storey K.B."/>
            <person name="Huan P."/>
            <person name="Zhang T."/>
            <person name="Zhou Y."/>
            <person name="Zhang J."/>
            <person name="Lin C."/>
            <person name="Li X."/>
            <person name="Xing L."/>
            <person name="Huo D."/>
            <person name="Sun M."/>
            <person name="Wang L."/>
            <person name="Mercier A."/>
            <person name="Li F."/>
            <person name="Yang H."/>
            <person name="Xiang J."/>
        </authorList>
    </citation>
    <scope>NUCLEOTIDE SEQUENCE [LARGE SCALE GENOMIC DNA]</scope>
    <source>
        <strain evidence="27">Shaxun</strain>
        <tissue evidence="27">Muscle</tissue>
    </source>
</reference>
<comment type="catalytic activity">
    <reaction evidence="15">
        <text>N-(9Z-octadecenoyl)-L-asparagine + H2O = L-asparagine + (9Z)-octadecenoate</text>
        <dbReference type="Rhea" id="RHEA:64136"/>
        <dbReference type="ChEBI" id="CHEBI:15377"/>
        <dbReference type="ChEBI" id="CHEBI:30823"/>
        <dbReference type="ChEBI" id="CHEBI:58048"/>
        <dbReference type="ChEBI" id="CHEBI:149730"/>
    </reaction>
    <physiologicalReaction direction="left-to-right" evidence="15">
        <dbReference type="Rhea" id="RHEA:64137"/>
    </physiologicalReaction>
</comment>
<keyword evidence="26" id="KW-1133">Transmembrane helix</keyword>
<evidence type="ECO:0000256" key="9">
    <source>
        <dbReference type="ARBA" id="ARBA00047567"/>
    </source>
</evidence>
<dbReference type="PANTHER" id="PTHR45962">
    <property type="entry name" value="N-FATTY-ACYL-AMINO ACID SYNTHASE/HYDROLASE PM20D1"/>
    <property type="match status" value="1"/>
</dbReference>
<keyword evidence="26" id="KW-0472">Membrane</keyword>
<comment type="catalytic activity">
    <reaction evidence="10">
        <text>N-octadecanoyl-L-phenylalanine + H2O = octadecanoate + L-phenylalanine</text>
        <dbReference type="Rhea" id="RHEA:64128"/>
        <dbReference type="ChEBI" id="CHEBI:15377"/>
        <dbReference type="ChEBI" id="CHEBI:25629"/>
        <dbReference type="ChEBI" id="CHEBI:58095"/>
        <dbReference type="ChEBI" id="CHEBI:149700"/>
    </reaction>
    <physiologicalReaction direction="left-to-right" evidence="10">
        <dbReference type="Rhea" id="RHEA:64129"/>
    </physiologicalReaction>
</comment>
<dbReference type="STRING" id="307972.A0A2G8L0P0"/>
<dbReference type="GO" id="GO:0004180">
    <property type="term" value="F:carboxypeptidase activity"/>
    <property type="evidence" value="ECO:0007669"/>
    <property type="project" value="UniProtKB-KW"/>
</dbReference>
<evidence type="ECO:0000256" key="11">
    <source>
        <dbReference type="ARBA" id="ARBA00047866"/>
    </source>
</evidence>
<evidence type="ECO:0000256" key="16">
    <source>
        <dbReference type="ARBA" id="ARBA00048402"/>
    </source>
</evidence>
<evidence type="ECO:0000256" key="25">
    <source>
        <dbReference type="ARBA" id="ARBA00049457"/>
    </source>
</evidence>
<dbReference type="InterPro" id="IPR047177">
    <property type="entry name" value="Pept_M20A"/>
</dbReference>
<dbReference type="SUPFAM" id="SSF53187">
    <property type="entry name" value="Zn-dependent exopeptidases"/>
    <property type="match status" value="1"/>
</dbReference>
<comment type="catalytic activity">
    <reaction evidence="9">
        <text>N-(4Z,7Z,10Z,13Z,16Z,19Z-docosahexaenoyl)-L-phenylalanine + H2O = (4Z,7Z,10Z,13Z,16Z,19Z)-docosahexaenoate + L-phenylalanine</text>
        <dbReference type="Rhea" id="RHEA:64132"/>
        <dbReference type="ChEBI" id="CHEBI:15377"/>
        <dbReference type="ChEBI" id="CHEBI:58095"/>
        <dbReference type="ChEBI" id="CHEBI:77016"/>
        <dbReference type="ChEBI" id="CHEBI:149701"/>
    </reaction>
    <physiologicalReaction direction="left-to-right" evidence="9">
        <dbReference type="Rhea" id="RHEA:64133"/>
    </physiologicalReaction>
</comment>
<dbReference type="Gene3D" id="3.40.630.10">
    <property type="entry name" value="Zn peptidases"/>
    <property type="match status" value="1"/>
</dbReference>
<comment type="catalytic activity">
    <reaction evidence="16">
        <text>N-(5Z,8Z,11Z,14Z)-eicosatetraenoyl-glycine + H2O = (5Z,8Z,11Z,14Z)-eicosatetraenoate + glycine</text>
        <dbReference type="Rhea" id="RHEA:64108"/>
        <dbReference type="ChEBI" id="CHEBI:15377"/>
        <dbReference type="ChEBI" id="CHEBI:32395"/>
        <dbReference type="ChEBI" id="CHEBI:57305"/>
        <dbReference type="ChEBI" id="CHEBI:59002"/>
    </reaction>
    <physiologicalReaction direction="left-to-right" evidence="16">
        <dbReference type="Rhea" id="RHEA:64109"/>
    </physiologicalReaction>
    <physiologicalReaction direction="right-to-left" evidence="16">
        <dbReference type="Rhea" id="RHEA:64110"/>
    </physiologicalReaction>
</comment>
<comment type="catalytic activity">
    <reaction evidence="18">
        <text>N-(9Z-octadecenoyl)-L-serine + H2O = L-serine + (9Z)-octadecenoate</text>
        <dbReference type="Rhea" id="RHEA:51352"/>
        <dbReference type="ChEBI" id="CHEBI:15377"/>
        <dbReference type="ChEBI" id="CHEBI:30823"/>
        <dbReference type="ChEBI" id="CHEBI:33384"/>
        <dbReference type="ChEBI" id="CHEBI:134031"/>
    </reaction>
    <physiologicalReaction direction="left-to-right" evidence="18">
        <dbReference type="Rhea" id="RHEA:51353"/>
    </physiologicalReaction>
</comment>
<evidence type="ECO:0000256" key="24">
    <source>
        <dbReference type="ARBA" id="ARBA00049100"/>
    </source>
</evidence>
<comment type="catalytic activity">
    <reaction evidence="23">
        <text>L-phenylalanine + (9Z)-octadecenoate = N-(9Z-octadecenoyl)-L-phenylalanine + H2O</text>
        <dbReference type="Rhea" id="RHEA:51300"/>
        <dbReference type="ChEBI" id="CHEBI:15377"/>
        <dbReference type="ChEBI" id="CHEBI:30823"/>
        <dbReference type="ChEBI" id="CHEBI:58095"/>
        <dbReference type="ChEBI" id="CHEBI:134020"/>
    </reaction>
    <physiologicalReaction direction="left-to-right" evidence="23">
        <dbReference type="Rhea" id="RHEA:51301"/>
    </physiologicalReaction>
    <physiologicalReaction direction="right-to-left" evidence="23">
        <dbReference type="Rhea" id="RHEA:51302"/>
    </physiologicalReaction>
</comment>
<evidence type="ECO:0000256" key="21">
    <source>
        <dbReference type="ARBA" id="ARBA00048827"/>
    </source>
</evidence>
<evidence type="ECO:0000256" key="3">
    <source>
        <dbReference type="ARBA" id="ARBA00022670"/>
    </source>
</evidence>
<dbReference type="EMBL" id="MRZV01000272">
    <property type="protein sequence ID" value="PIK53834.1"/>
    <property type="molecule type" value="Genomic_DNA"/>
</dbReference>
<evidence type="ECO:0000256" key="23">
    <source>
        <dbReference type="ARBA" id="ARBA00048879"/>
    </source>
</evidence>
<comment type="catalytic activity">
    <reaction evidence="21">
        <text>N-(9Z-octadecenoyl)-L-leucine + H2O = L-leucine + (9Z)-octadecenoate</text>
        <dbReference type="Rhea" id="RHEA:51360"/>
        <dbReference type="ChEBI" id="CHEBI:15377"/>
        <dbReference type="ChEBI" id="CHEBI:30823"/>
        <dbReference type="ChEBI" id="CHEBI:57427"/>
        <dbReference type="ChEBI" id="CHEBI:134035"/>
    </reaction>
    <physiologicalReaction direction="left-to-right" evidence="21">
        <dbReference type="Rhea" id="RHEA:51361"/>
    </physiologicalReaction>
    <physiologicalReaction direction="right-to-left" evidence="21">
        <dbReference type="Rhea" id="RHEA:51362"/>
    </physiologicalReaction>
</comment>
<evidence type="ECO:0000256" key="19">
    <source>
        <dbReference type="ARBA" id="ARBA00048729"/>
    </source>
</evidence>
<dbReference type="OrthoDB" id="3064516at2759"/>
<comment type="catalytic activity">
    <reaction evidence="14">
        <text>N-(9Z-octadecenoyl)-L-methionine + H2O = (9Z)-octadecenoate + L-methionine</text>
        <dbReference type="Rhea" id="RHEA:64144"/>
        <dbReference type="ChEBI" id="CHEBI:15377"/>
        <dbReference type="ChEBI" id="CHEBI:30823"/>
        <dbReference type="ChEBI" id="CHEBI:57844"/>
        <dbReference type="ChEBI" id="CHEBI:149732"/>
    </reaction>
    <physiologicalReaction direction="left-to-right" evidence="14">
        <dbReference type="Rhea" id="RHEA:64145"/>
    </physiologicalReaction>
</comment>
<evidence type="ECO:0000256" key="1">
    <source>
        <dbReference type="ARBA" id="ARBA00004872"/>
    </source>
</evidence>
<keyword evidence="5" id="KW-0378">Hydrolase</keyword>
<evidence type="ECO:0000256" key="22">
    <source>
        <dbReference type="ARBA" id="ARBA00048840"/>
    </source>
</evidence>
<dbReference type="AlphaFoldDB" id="A0A2G8L0P0"/>
<name>A0A2G8L0P0_STIJA</name>
<protein>
    <submittedName>
        <fullName evidence="27">Putative carboxypeptidase PM20D1-like</fullName>
    </submittedName>
</protein>
<keyword evidence="28" id="KW-1185">Reference proteome</keyword>
<evidence type="ECO:0000256" key="26">
    <source>
        <dbReference type="SAM" id="Phobius"/>
    </source>
</evidence>
<dbReference type="GO" id="GO:0043604">
    <property type="term" value="P:amide biosynthetic process"/>
    <property type="evidence" value="ECO:0007669"/>
    <property type="project" value="TreeGrafter"/>
</dbReference>
<comment type="catalytic activity">
    <reaction evidence="24">
        <text>N-(5Z,8Z,11Z,14Z-eicosatetraenoyl)-L-serine + H2O = (5Z,8Z,11Z,14Z)-eicosatetraenoate + L-serine</text>
        <dbReference type="Rhea" id="RHEA:64116"/>
        <dbReference type="ChEBI" id="CHEBI:15377"/>
        <dbReference type="ChEBI" id="CHEBI:32395"/>
        <dbReference type="ChEBI" id="CHEBI:33384"/>
        <dbReference type="ChEBI" id="CHEBI:149697"/>
    </reaction>
    <physiologicalReaction direction="left-to-right" evidence="24">
        <dbReference type="Rhea" id="RHEA:64117"/>
    </physiologicalReaction>
    <physiologicalReaction direction="right-to-left" evidence="24">
        <dbReference type="Rhea" id="RHEA:64118"/>
    </physiologicalReaction>
</comment>
<dbReference type="Pfam" id="PF01546">
    <property type="entry name" value="Peptidase_M20"/>
    <property type="match status" value="1"/>
</dbReference>
<evidence type="ECO:0000256" key="18">
    <source>
        <dbReference type="ARBA" id="ARBA00048597"/>
    </source>
</evidence>
<evidence type="ECO:0000256" key="6">
    <source>
        <dbReference type="ARBA" id="ARBA00022833"/>
    </source>
</evidence>
<evidence type="ECO:0000256" key="4">
    <source>
        <dbReference type="ARBA" id="ARBA00022723"/>
    </source>
</evidence>
<evidence type="ECO:0000313" key="28">
    <source>
        <dbReference type="Proteomes" id="UP000230750"/>
    </source>
</evidence>
<comment type="catalytic activity">
    <reaction evidence="13">
        <text>N-hexadecanoyl-L-phenylalanine + H2O = hexadecanoate + L-phenylalanine</text>
        <dbReference type="Rhea" id="RHEA:64124"/>
        <dbReference type="ChEBI" id="CHEBI:7896"/>
        <dbReference type="ChEBI" id="CHEBI:15377"/>
        <dbReference type="ChEBI" id="CHEBI:58095"/>
        <dbReference type="ChEBI" id="CHEBI:149699"/>
    </reaction>
    <physiologicalReaction direction="left-to-right" evidence="13">
        <dbReference type="Rhea" id="RHEA:64125"/>
    </physiologicalReaction>
</comment>
<evidence type="ECO:0000256" key="14">
    <source>
        <dbReference type="ARBA" id="ARBA00048145"/>
    </source>
</evidence>
<evidence type="ECO:0000256" key="13">
    <source>
        <dbReference type="ARBA" id="ARBA00047879"/>
    </source>
</evidence>
<evidence type="ECO:0000256" key="10">
    <source>
        <dbReference type="ARBA" id="ARBA00047723"/>
    </source>
</evidence>
<comment type="catalytic activity">
    <reaction evidence="22">
        <text>an N-acyl-aromatic L-alpha-amino acid + H2O = an aromatic L-alpha-amino acid + a carboxylate</text>
        <dbReference type="Rhea" id="RHEA:54184"/>
        <dbReference type="ChEBI" id="CHEBI:15377"/>
        <dbReference type="ChEBI" id="CHEBI:29067"/>
        <dbReference type="ChEBI" id="CHEBI:84824"/>
        <dbReference type="ChEBI" id="CHEBI:138093"/>
        <dbReference type="EC" id="3.5.1.114"/>
    </reaction>
    <physiologicalReaction direction="left-to-right" evidence="22">
        <dbReference type="Rhea" id="RHEA:54185"/>
    </physiologicalReaction>
    <physiologicalReaction direction="right-to-left" evidence="22">
        <dbReference type="Rhea" id="RHEA:54186"/>
    </physiologicalReaction>
</comment>
<dbReference type="GO" id="GO:0043605">
    <property type="term" value="P:amide catabolic process"/>
    <property type="evidence" value="ECO:0007669"/>
    <property type="project" value="TreeGrafter"/>
</dbReference>